<dbReference type="InterPro" id="IPR001647">
    <property type="entry name" value="HTH_TetR"/>
</dbReference>
<dbReference type="InterPro" id="IPR009057">
    <property type="entry name" value="Homeodomain-like_sf"/>
</dbReference>
<feature type="domain" description="HTH tetR-type" evidence="5">
    <location>
        <begin position="6"/>
        <end position="65"/>
    </location>
</feature>
<dbReference type="Proteomes" id="UP001597280">
    <property type="component" value="Unassembled WGS sequence"/>
</dbReference>
<evidence type="ECO:0000256" key="1">
    <source>
        <dbReference type="ARBA" id="ARBA00023015"/>
    </source>
</evidence>
<dbReference type="Pfam" id="PF00440">
    <property type="entry name" value="TetR_N"/>
    <property type="match status" value="1"/>
</dbReference>
<dbReference type="InterPro" id="IPR050109">
    <property type="entry name" value="HTH-type_TetR-like_transc_reg"/>
</dbReference>
<reference evidence="7" key="1">
    <citation type="journal article" date="2019" name="Int. J. Syst. Evol. Microbiol.">
        <title>The Global Catalogue of Microorganisms (GCM) 10K type strain sequencing project: providing services to taxonomists for standard genome sequencing and annotation.</title>
        <authorList>
            <consortium name="The Broad Institute Genomics Platform"/>
            <consortium name="The Broad Institute Genome Sequencing Center for Infectious Disease"/>
            <person name="Wu L."/>
            <person name="Ma J."/>
        </authorList>
    </citation>
    <scope>NUCLEOTIDE SEQUENCE [LARGE SCALE GENOMIC DNA]</scope>
    <source>
        <strain evidence="7">JCM 11650</strain>
    </source>
</reference>
<evidence type="ECO:0000256" key="3">
    <source>
        <dbReference type="ARBA" id="ARBA00023163"/>
    </source>
</evidence>
<dbReference type="PROSITE" id="PS50977">
    <property type="entry name" value="HTH_TETR_2"/>
    <property type="match status" value="1"/>
</dbReference>
<dbReference type="EMBL" id="JBHUFL010000011">
    <property type="protein sequence ID" value="MFD1836613.1"/>
    <property type="molecule type" value="Genomic_DNA"/>
</dbReference>
<evidence type="ECO:0000256" key="4">
    <source>
        <dbReference type="PROSITE-ProRule" id="PRU00335"/>
    </source>
</evidence>
<protein>
    <submittedName>
        <fullName evidence="6">TetR/AcrR family transcriptional regulator</fullName>
    </submittedName>
</protein>
<dbReference type="RefSeq" id="WP_343906553.1">
    <property type="nucleotide sequence ID" value="NZ_BAAAIS010000006.1"/>
</dbReference>
<organism evidence="6 7">
    <name type="scientific">Brachybacterium rhamnosum</name>
    <dbReference type="NCBI Taxonomy" id="173361"/>
    <lineage>
        <taxon>Bacteria</taxon>
        <taxon>Bacillati</taxon>
        <taxon>Actinomycetota</taxon>
        <taxon>Actinomycetes</taxon>
        <taxon>Micrococcales</taxon>
        <taxon>Dermabacteraceae</taxon>
        <taxon>Brachybacterium</taxon>
    </lineage>
</organism>
<dbReference type="PANTHER" id="PTHR30055">
    <property type="entry name" value="HTH-TYPE TRANSCRIPTIONAL REGULATOR RUTR"/>
    <property type="match status" value="1"/>
</dbReference>
<keyword evidence="7" id="KW-1185">Reference proteome</keyword>
<comment type="caution">
    <text evidence="6">The sequence shown here is derived from an EMBL/GenBank/DDBJ whole genome shotgun (WGS) entry which is preliminary data.</text>
</comment>
<dbReference type="InterPro" id="IPR036271">
    <property type="entry name" value="Tet_transcr_reg_TetR-rel_C_sf"/>
</dbReference>
<dbReference type="PRINTS" id="PR00455">
    <property type="entry name" value="HTHTETR"/>
</dbReference>
<name>A0ABW4Q4K7_9MICO</name>
<feature type="DNA-binding region" description="H-T-H motif" evidence="4">
    <location>
        <begin position="28"/>
        <end position="47"/>
    </location>
</feature>
<accession>A0ABW4Q4K7</accession>
<sequence length="188" mass="21007">MRADALVKRQALLEATWALMAERGPDVPLRTVAEQAGVGIGTLYRHFPTREELVLGLLDDFGERVTAIIEDHLARWDEDPEAVWRGFVTSLADLGFGEIAFQIGPLAISSSALGVHARERRDRMITRLSRVLDAARSAGLLREDVRPEQFLVTLATLSRPLPPQVTELVPDHRRWMVEVLLRGLRAEG</sequence>
<evidence type="ECO:0000313" key="6">
    <source>
        <dbReference type="EMBL" id="MFD1836613.1"/>
    </source>
</evidence>
<dbReference type="SUPFAM" id="SSF48498">
    <property type="entry name" value="Tetracyclin repressor-like, C-terminal domain"/>
    <property type="match status" value="1"/>
</dbReference>
<dbReference type="Pfam" id="PF21597">
    <property type="entry name" value="TetR_C_43"/>
    <property type="match status" value="1"/>
</dbReference>
<evidence type="ECO:0000259" key="5">
    <source>
        <dbReference type="PROSITE" id="PS50977"/>
    </source>
</evidence>
<dbReference type="InterPro" id="IPR049445">
    <property type="entry name" value="TetR_SbtR-like_C"/>
</dbReference>
<keyword evidence="2 4" id="KW-0238">DNA-binding</keyword>
<evidence type="ECO:0000313" key="7">
    <source>
        <dbReference type="Proteomes" id="UP001597280"/>
    </source>
</evidence>
<gene>
    <name evidence="6" type="ORF">ACFSDA_16255</name>
</gene>
<keyword evidence="1" id="KW-0805">Transcription regulation</keyword>
<dbReference type="Gene3D" id="1.10.357.10">
    <property type="entry name" value="Tetracycline Repressor, domain 2"/>
    <property type="match status" value="1"/>
</dbReference>
<proteinExistence type="predicted"/>
<dbReference type="PANTHER" id="PTHR30055:SF234">
    <property type="entry name" value="HTH-TYPE TRANSCRIPTIONAL REGULATOR BETI"/>
    <property type="match status" value="1"/>
</dbReference>
<dbReference type="SUPFAM" id="SSF46689">
    <property type="entry name" value="Homeodomain-like"/>
    <property type="match status" value="1"/>
</dbReference>
<keyword evidence="3" id="KW-0804">Transcription</keyword>
<evidence type="ECO:0000256" key="2">
    <source>
        <dbReference type="ARBA" id="ARBA00023125"/>
    </source>
</evidence>